<dbReference type="EMBL" id="CP048209">
    <property type="protein sequence ID" value="QHT59344.1"/>
    <property type="molecule type" value="Genomic_DNA"/>
</dbReference>
<reference evidence="2 3" key="1">
    <citation type="submission" date="2020-01" db="EMBL/GenBank/DDBJ databases">
        <title>Paenibacillus sp. nov., isolated from tomato rhizosphere.</title>
        <authorList>
            <person name="Weon H.-Y."/>
            <person name="Lee S.A."/>
        </authorList>
    </citation>
    <scope>NUCLEOTIDE SEQUENCE [LARGE SCALE GENOMIC DNA]</scope>
    <source>
        <strain evidence="2 3">12200R-189</strain>
    </source>
</reference>
<dbReference type="GO" id="GO:0005524">
    <property type="term" value="F:ATP binding"/>
    <property type="evidence" value="ECO:0007669"/>
    <property type="project" value="UniProtKB-KW"/>
</dbReference>
<evidence type="ECO:0000259" key="1">
    <source>
        <dbReference type="Pfam" id="PF01695"/>
    </source>
</evidence>
<feature type="domain" description="IstB-like ATP-binding" evidence="1">
    <location>
        <begin position="86"/>
        <end position="210"/>
    </location>
</feature>
<dbReference type="Proteomes" id="UP000476064">
    <property type="component" value="Chromosome"/>
</dbReference>
<protein>
    <submittedName>
        <fullName evidence="2">ATP-binding protein</fullName>
    </submittedName>
</protein>
<dbReference type="AlphaFoldDB" id="A0A6C0FVM5"/>
<evidence type="ECO:0000313" key="3">
    <source>
        <dbReference type="Proteomes" id="UP000476064"/>
    </source>
</evidence>
<dbReference type="InterPro" id="IPR027417">
    <property type="entry name" value="P-loop_NTPase"/>
</dbReference>
<accession>A0A6C0FVM5</accession>
<dbReference type="Gene3D" id="3.40.50.300">
    <property type="entry name" value="P-loop containing nucleotide triphosphate hydrolases"/>
    <property type="match status" value="1"/>
</dbReference>
<dbReference type="InterPro" id="IPR002611">
    <property type="entry name" value="IstB_ATP-bd"/>
</dbReference>
<sequence length="237" mass="27191">MNTKCIIANPACDGLGQIIIDGDVYDFCSCADIHKAYELYKQSGAELSHMLFPSQLSHNPIMQTQAAKSIRLLELLEIHTRELKHMIDHRWHLIFISDTGFGKTQYVSTLLLMAAYRKYKSVFIDLRKIRDWLKDKNVKPLIEAQIAESDIIVLDDLGVENYEDFEYMSVMNKLDSIIRTHKGLLMVTSNYKIADMKKAYPNARITNALLKGDSKIYAFMEGNLRQSKSDPRIDLIP</sequence>
<dbReference type="SUPFAM" id="SSF52540">
    <property type="entry name" value="P-loop containing nucleoside triphosphate hydrolases"/>
    <property type="match status" value="1"/>
</dbReference>
<dbReference type="Pfam" id="PF01695">
    <property type="entry name" value="IstB_IS21"/>
    <property type="match status" value="1"/>
</dbReference>
<dbReference type="KEGG" id="plyc:GXP70_04745"/>
<gene>
    <name evidence="2" type="ORF">GXP70_04745</name>
</gene>
<evidence type="ECO:0000313" key="2">
    <source>
        <dbReference type="EMBL" id="QHT59344.1"/>
    </source>
</evidence>
<keyword evidence="2" id="KW-0547">Nucleotide-binding</keyword>
<proteinExistence type="predicted"/>
<organism evidence="2 3">
    <name type="scientific">Paenibacillus lycopersici</name>
    <dbReference type="NCBI Taxonomy" id="2704462"/>
    <lineage>
        <taxon>Bacteria</taxon>
        <taxon>Bacillati</taxon>
        <taxon>Bacillota</taxon>
        <taxon>Bacilli</taxon>
        <taxon>Bacillales</taxon>
        <taxon>Paenibacillaceae</taxon>
        <taxon>Paenibacillus</taxon>
    </lineage>
</organism>
<dbReference type="RefSeq" id="WP_162355410.1">
    <property type="nucleotide sequence ID" value="NZ_CP048209.1"/>
</dbReference>
<keyword evidence="3" id="KW-1185">Reference proteome</keyword>
<keyword evidence="2" id="KW-0067">ATP-binding</keyword>
<name>A0A6C0FVM5_9BACL</name>